<organism evidence="1 2">
    <name type="scientific">Bosea lupini</name>
    <dbReference type="NCBI Taxonomy" id="1036779"/>
    <lineage>
        <taxon>Bacteria</taxon>
        <taxon>Pseudomonadati</taxon>
        <taxon>Pseudomonadota</taxon>
        <taxon>Alphaproteobacteria</taxon>
        <taxon>Hyphomicrobiales</taxon>
        <taxon>Boseaceae</taxon>
        <taxon>Bosea</taxon>
    </lineage>
</organism>
<name>A0A1H7WC73_9HYPH</name>
<dbReference type="RefSeq" id="WP_091839795.1">
    <property type="nucleotide sequence ID" value="NZ_FOAN01000008.1"/>
</dbReference>
<keyword evidence="2" id="KW-1185">Reference proteome</keyword>
<dbReference type="OrthoDB" id="9815788at2"/>
<dbReference type="Proteomes" id="UP000199664">
    <property type="component" value="Unassembled WGS sequence"/>
</dbReference>
<proteinExistence type="predicted"/>
<protein>
    <submittedName>
        <fullName evidence="1">Uncharacterized conserved protein GlcG, DUF336 family</fullName>
    </submittedName>
</protein>
<dbReference type="Gene3D" id="3.30.450.150">
    <property type="entry name" value="Haem-degrading domain"/>
    <property type="match status" value="1"/>
</dbReference>
<dbReference type="InterPro" id="IPR038084">
    <property type="entry name" value="PduO/GlcC-like_sf"/>
</dbReference>
<dbReference type="AlphaFoldDB" id="A0A1H7WC73"/>
<dbReference type="PANTHER" id="PTHR34309:SF1">
    <property type="entry name" value="PROTEIN GLCG"/>
    <property type="match status" value="1"/>
</dbReference>
<dbReference type="PANTHER" id="PTHR34309">
    <property type="entry name" value="SLR1406 PROTEIN"/>
    <property type="match status" value="1"/>
</dbReference>
<evidence type="ECO:0000313" key="2">
    <source>
        <dbReference type="Proteomes" id="UP000199664"/>
    </source>
</evidence>
<dbReference type="InterPro" id="IPR005624">
    <property type="entry name" value="PduO/GlcC-like"/>
</dbReference>
<dbReference type="SUPFAM" id="SSF143744">
    <property type="entry name" value="GlcG-like"/>
    <property type="match status" value="1"/>
</dbReference>
<dbReference type="Pfam" id="PF03928">
    <property type="entry name" value="HbpS-like"/>
    <property type="match status" value="1"/>
</dbReference>
<sequence length="143" mass="14342">MPRTLDTLTLADAKQMLEAGEAKAVGLGIPYNIAVVDAGGALIAFTRQDGALAGSIDLAIGKAKTARMFDKTTDYLAELAQPGAPLFGIERSNGGNVVIFGGGLPVKVDDQIVGAVGTSAGSVDQDIAVAEAAAAAISRSPDS</sequence>
<dbReference type="STRING" id="1036779.SAMN04515666_10892"/>
<gene>
    <name evidence="1" type="ORF">SAMN04515666_10892</name>
</gene>
<dbReference type="InterPro" id="IPR052517">
    <property type="entry name" value="GlcG_carb_metab_protein"/>
</dbReference>
<accession>A0A1H7WC73</accession>
<reference evidence="2" key="1">
    <citation type="submission" date="2016-10" db="EMBL/GenBank/DDBJ databases">
        <authorList>
            <person name="Varghese N."/>
            <person name="Submissions S."/>
        </authorList>
    </citation>
    <scope>NUCLEOTIDE SEQUENCE [LARGE SCALE GENOMIC DNA]</scope>
    <source>
        <strain evidence="2">LMG 26383,CCUG 61248,R- 45681</strain>
    </source>
</reference>
<evidence type="ECO:0000313" key="1">
    <source>
        <dbReference type="EMBL" id="SEM18659.1"/>
    </source>
</evidence>
<dbReference type="EMBL" id="FOAN01000008">
    <property type="protein sequence ID" value="SEM18659.1"/>
    <property type="molecule type" value="Genomic_DNA"/>
</dbReference>